<organism evidence="2 3">
    <name type="scientific">Halobellus salinus</name>
    <dbReference type="NCBI Taxonomy" id="931585"/>
    <lineage>
        <taxon>Archaea</taxon>
        <taxon>Methanobacteriati</taxon>
        <taxon>Methanobacteriota</taxon>
        <taxon>Stenosarchaea group</taxon>
        <taxon>Halobacteria</taxon>
        <taxon>Halobacteriales</taxon>
        <taxon>Haloferacaceae</taxon>
        <taxon>Halobellus</taxon>
    </lineage>
</organism>
<keyword evidence="3" id="KW-1185">Reference proteome</keyword>
<dbReference type="Proteomes" id="UP000653099">
    <property type="component" value="Unassembled WGS sequence"/>
</dbReference>
<evidence type="ECO:0000313" key="3">
    <source>
        <dbReference type="Proteomes" id="UP000653099"/>
    </source>
</evidence>
<feature type="domain" description="Halobacterial output" evidence="1">
    <location>
        <begin position="43"/>
        <end position="97"/>
    </location>
</feature>
<comment type="caution">
    <text evidence="2">The sequence shown here is derived from an EMBL/GenBank/DDBJ whole genome shotgun (WGS) entry which is preliminary data.</text>
</comment>
<reference evidence="2" key="2">
    <citation type="submission" date="2020-09" db="EMBL/GenBank/DDBJ databases">
        <authorList>
            <person name="Sun Q."/>
            <person name="Ohkuma M."/>
        </authorList>
    </citation>
    <scope>NUCLEOTIDE SEQUENCE</scope>
    <source>
        <strain evidence="2">JCM 14359</strain>
    </source>
</reference>
<reference evidence="2" key="1">
    <citation type="journal article" date="2014" name="Int. J. Syst. Evol. Microbiol.">
        <title>Complete genome sequence of Corynebacterium casei LMG S-19264T (=DSM 44701T), isolated from a smear-ripened cheese.</title>
        <authorList>
            <consortium name="US DOE Joint Genome Institute (JGI-PGF)"/>
            <person name="Walter F."/>
            <person name="Albersmeier A."/>
            <person name="Kalinowski J."/>
            <person name="Ruckert C."/>
        </authorList>
    </citation>
    <scope>NUCLEOTIDE SEQUENCE</scope>
    <source>
        <strain evidence="2">JCM 14359</strain>
    </source>
</reference>
<dbReference type="AlphaFoldDB" id="A0A830EFW4"/>
<name>A0A830EFW4_9EURY</name>
<evidence type="ECO:0000313" key="2">
    <source>
        <dbReference type="EMBL" id="GGJ07785.1"/>
    </source>
</evidence>
<dbReference type="EMBL" id="BMOC01000009">
    <property type="protein sequence ID" value="GGJ07785.1"/>
    <property type="molecule type" value="Genomic_DNA"/>
</dbReference>
<accession>A0A830EFW4</accession>
<sequence>MHNRGYMSEAINSGTGAVGSWAVLDDDGWETGDGLLTRLTDALAGLGPEDGTVLYDHVAVDAVLNALEPDSPARGVSEVRFDYDRYEVKITRDGVIAASPDPGAPLHSSN</sequence>
<dbReference type="Pfam" id="PF18545">
    <property type="entry name" value="HalOD1"/>
    <property type="match status" value="1"/>
</dbReference>
<protein>
    <recommendedName>
        <fullName evidence="1">Halobacterial output domain-containing protein</fullName>
    </recommendedName>
</protein>
<dbReference type="InterPro" id="IPR040624">
    <property type="entry name" value="HalOD1"/>
</dbReference>
<evidence type="ECO:0000259" key="1">
    <source>
        <dbReference type="Pfam" id="PF18545"/>
    </source>
</evidence>
<gene>
    <name evidence="2" type="ORF">GCM10008995_17120</name>
</gene>
<proteinExistence type="predicted"/>